<dbReference type="Proteomes" id="UP000095283">
    <property type="component" value="Unplaced"/>
</dbReference>
<reference evidence="2" key="1">
    <citation type="submission" date="2016-11" db="UniProtKB">
        <authorList>
            <consortium name="WormBaseParasite"/>
        </authorList>
    </citation>
    <scope>IDENTIFICATION</scope>
</reference>
<name>A0A1I7X4N7_HETBA</name>
<proteinExistence type="predicted"/>
<sequence>MFLNSENAVLQNQILFPLNTITEDPDCPSGSNLVPEGMNRKISGCYLNELKLMDLGPMPRDQAVLEEEREKEQEKKAALI</sequence>
<evidence type="ECO:0000313" key="1">
    <source>
        <dbReference type="Proteomes" id="UP000095283"/>
    </source>
</evidence>
<protein>
    <submittedName>
        <fullName evidence="2">Uncharacterized protein</fullName>
    </submittedName>
</protein>
<dbReference type="AlphaFoldDB" id="A0A1I7X4N7"/>
<dbReference type="WBParaSite" id="Hba_12352">
    <property type="protein sequence ID" value="Hba_12352"/>
    <property type="gene ID" value="Hba_12352"/>
</dbReference>
<organism evidence="1 2">
    <name type="scientific">Heterorhabditis bacteriophora</name>
    <name type="common">Entomopathogenic nematode worm</name>
    <dbReference type="NCBI Taxonomy" id="37862"/>
    <lineage>
        <taxon>Eukaryota</taxon>
        <taxon>Metazoa</taxon>
        <taxon>Ecdysozoa</taxon>
        <taxon>Nematoda</taxon>
        <taxon>Chromadorea</taxon>
        <taxon>Rhabditida</taxon>
        <taxon>Rhabditina</taxon>
        <taxon>Rhabditomorpha</taxon>
        <taxon>Strongyloidea</taxon>
        <taxon>Heterorhabditidae</taxon>
        <taxon>Heterorhabditis</taxon>
    </lineage>
</organism>
<accession>A0A1I7X4N7</accession>
<keyword evidence="1" id="KW-1185">Reference proteome</keyword>
<evidence type="ECO:0000313" key="2">
    <source>
        <dbReference type="WBParaSite" id="Hba_12352"/>
    </source>
</evidence>